<reference evidence="1 2" key="1">
    <citation type="submission" date="2018-10" db="EMBL/GenBank/DDBJ databases">
        <title>Genome-guide identification and characterization of bacteria that degrade polycyclic aromatic hydrocarbons and resist hexavalent chromium simultaneously.</title>
        <authorList>
            <person name="Feng H."/>
        </authorList>
    </citation>
    <scope>NUCLEOTIDE SEQUENCE [LARGE SCALE GENOMIC DNA]</scope>
    <source>
        <strain evidence="1 2">J015</strain>
    </source>
</reference>
<dbReference type="RefSeq" id="WP_120692970.1">
    <property type="nucleotide sequence ID" value="NZ_RBNH01000014.1"/>
</dbReference>
<dbReference type="EMBL" id="RBNH01000014">
    <property type="protein sequence ID" value="RKO22042.1"/>
    <property type="molecule type" value="Genomic_DNA"/>
</dbReference>
<evidence type="ECO:0000313" key="2">
    <source>
        <dbReference type="Proteomes" id="UP000273159"/>
    </source>
</evidence>
<gene>
    <name evidence="1" type="ORF">D7Z96_14575</name>
</gene>
<comment type="caution">
    <text evidence="1">The sequence shown here is derived from an EMBL/GenBank/DDBJ whole genome shotgun (WGS) entry which is preliminary data.</text>
</comment>
<dbReference type="AlphaFoldDB" id="A0A3B0FK61"/>
<dbReference type="Pfam" id="PF14100">
    <property type="entry name" value="DUF6807"/>
    <property type="match status" value="1"/>
</dbReference>
<protein>
    <recommendedName>
        <fullName evidence="3">Methane oxygenase PmoA</fullName>
    </recommendedName>
</protein>
<evidence type="ECO:0000313" key="1">
    <source>
        <dbReference type="EMBL" id="RKO22042.1"/>
    </source>
</evidence>
<accession>A0A3B0FK61</accession>
<proteinExistence type="predicted"/>
<organism evidence="1 2">
    <name type="scientific">Pseudarthrobacter phenanthrenivorans</name>
    <name type="common">Arthrobacter phenanthrenivorans</name>
    <dbReference type="NCBI Taxonomy" id="361575"/>
    <lineage>
        <taxon>Bacteria</taxon>
        <taxon>Bacillati</taxon>
        <taxon>Actinomycetota</taxon>
        <taxon>Actinomycetes</taxon>
        <taxon>Micrococcales</taxon>
        <taxon>Micrococcaceae</taxon>
        <taxon>Pseudarthrobacter</taxon>
    </lineage>
</organism>
<reference evidence="2" key="2">
    <citation type="submission" date="2018-10" db="EMBL/GenBank/DDBJ databases">
        <authorList>
            <person name="Wang Y."/>
            <person name="Wang J."/>
            <person name="Yang X."/>
            <person name="Wang Z."/>
            <person name="Huang Y."/>
        </authorList>
    </citation>
    <scope>NUCLEOTIDE SEQUENCE [LARGE SCALE GENOMIC DNA]</scope>
    <source>
        <strain evidence="2">J015</strain>
    </source>
</reference>
<name>A0A3B0FK61_PSEPS</name>
<evidence type="ECO:0008006" key="3">
    <source>
        <dbReference type="Google" id="ProtNLM"/>
    </source>
</evidence>
<sequence length="323" mass="34775">MSTAAGTTAADAPANLLTWTDDGAAVVISLDGVDVLTYTYSADDPQVESPRPYFHPVRTRSGDLVSAYRPHDHVWHKGIAWSLPHLGPDNFWGGPSYRRGQDYQWLPNNGAMRHLETVQAANDDGAFSFAHRLQWVTQRGSVVVQEERSFQVVPGQDASYTLVLETAMSNVSGKDIHIGSPTTEGRENAGYGGLFWRGPRSFTGGKIIGPGGATGEGLRGQRAPWLSFVGQHDETCRFSTVVMVDDPGSAHPEPEWFARSEPFACMGPAPFFRQEVLFQAGTALRFRYGVVIADGTSDADRAEALATAARSVLAGAPAPVQGG</sequence>
<dbReference type="InterPro" id="IPR029475">
    <property type="entry name" value="DUF6807"/>
</dbReference>
<dbReference type="Proteomes" id="UP000273159">
    <property type="component" value="Unassembled WGS sequence"/>
</dbReference>